<accession>A0A9P5Z4A3</accession>
<keyword evidence="2" id="KW-1185">Reference proteome</keyword>
<evidence type="ECO:0000313" key="1">
    <source>
        <dbReference type="EMBL" id="KAF9481158.1"/>
    </source>
</evidence>
<name>A0A9P5Z4A3_9AGAR</name>
<dbReference type="Proteomes" id="UP000807469">
    <property type="component" value="Unassembled WGS sequence"/>
</dbReference>
<protein>
    <submittedName>
        <fullName evidence="1">Uncharacterized protein</fullName>
    </submittedName>
</protein>
<sequence>MMLSVRYSNILFHTLSLQLPVHPDLYCNMDPDTEAAWYILEDDESDSEDELIKAATMVLGATLSVSDQKKRRIADIHSMIKSDLAATDLIEGIKCCYLGMETIRCGGIEASNEEELAGNHIDDDDERVTSVRTITGIADLPKRAVLIWSCYGKKHDIPASTQIKVYSRALRDIIFLSPS</sequence>
<comment type="caution">
    <text evidence="1">The sequence shown here is derived from an EMBL/GenBank/DDBJ whole genome shotgun (WGS) entry which is preliminary data.</text>
</comment>
<proteinExistence type="predicted"/>
<dbReference type="AlphaFoldDB" id="A0A9P5Z4A3"/>
<gene>
    <name evidence="1" type="ORF">BDN70DRAFT_975722</name>
</gene>
<dbReference type="EMBL" id="MU155182">
    <property type="protein sequence ID" value="KAF9481158.1"/>
    <property type="molecule type" value="Genomic_DNA"/>
</dbReference>
<reference evidence="1" key="1">
    <citation type="submission" date="2020-11" db="EMBL/GenBank/DDBJ databases">
        <authorList>
            <consortium name="DOE Joint Genome Institute"/>
            <person name="Ahrendt S."/>
            <person name="Riley R."/>
            <person name="Andreopoulos W."/>
            <person name="Labutti K."/>
            <person name="Pangilinan J."/>
            <person name="Ruiz-Duenas F.J."/>
            <person name="Barrasa J.M."/>
            <person name="Sanchez-Garcia M."/>
            <person name="Camarero S."/>
            <person name="Miyauchi S."/>
            <person name="Serrano A."/>
            <person name="Linde D."/>
            <person name="Babiker R."/>
            <person name="Drula E."/>
            <person name="Ayuso-Fernandez I."/>
            <person name="Pacheco R."/>
            <person name="Padilla G."/>
            <person name="Ferreira P."/>
            <person name="Barriuso J."/>
            <person name="Kellner H."/>
            <person name="Castanera R."/>
            <person name="Alfaro M."/>
            <person name="Ramirez L."/>
            <person name="Pisabarro A.G."/>
            <person name="Kuo A."/>
            <person name="Tritt A."/>
            <person name="Lipzen A."/>
            <person name="He G."/>
            <person name="Yan M."/>
            <person name="Ng V."/>
            <person name="Cullen D."/>
            <person name="Martin F."/>
            <person name="Rosso M.-N."/>
            <person name="Henrissat B."/>
            <person name="Hibbett D."/>
            <person name="Martinez A.T."/>
            <person name="Grigoriev I.V."/>
        </authorList>
    </citation>
    <scope>NUCLEOTIDE SEQUENCE</scope>
    <source>
        <strain evidence="1">CIRM-BRFM 674</strain>
    </source>
</reference>
<organism evidence="1 2">
    <name type="scientific">Pholiota conissans</name>
    <dbReference type="NCBI Taxonomy" id="109636"/>
    <lineage>
        <taxon>Eukaryota</taxon>
        <taxon>Fungi</taxon>
        <taxon>Dikarya</taxon>
        <taxon>Basidiomycota</taxon>
        <taxon>Agaricomycotina</taxon>
        <taxon>Agaricomycetes</taxon>
        <taxon>Agaricomycetidae</taxon>
        <taxon>Agaricales</taxon>
        <taxon>Agaricineae</taxon>
        <taxon>Strophariaceae</taxon>
        <taxon>Pholiota</taxon>
    </lineage>
</organism>
<evidence type="ECO:0000313" key="2">
    <source>
        <dbReference type="Proteomes" id="UP000807469"/>
    </source>
</evidence>